<dbReference type="EMBL" id="JAGTJR010000001">
    <property type="protein sequence ID" value="KAH7065104.1"/>
    <property type="molecule type" value="Genomic_DNA"/>
</dbReference>
<evidence type="ECO:0000259" key="2">
    <source>
        <dbReference type="Pfam" id="PF25545"/>
    </source>
</evidence>
<dbReference type="Proteomes" id="UP000774617">
    <property type="component" value="Unassembled WGS sequence"/>
</dbReference>
<protein>
    <recommendedName>
        <fullName evidence="2">DUF7924 domain-containing protein</fullName>
    </recommendedName>
</protein>
<dbReference type="Pfam" id="PF25545">
    <property type="entry name" value="DUF7924"/>
    <property type="match status" value="1"/>
</dbReference>
<name>A0ABQ8GV24_9PEZI</name>
<comment type="caution">
    <text evidence="3">The sequence shown here is derived from an EMBL/GenBank/DDBJ whole genome shotgun (WGS) entry which is preliminary data.</text>
</comment>
<gene>
    <name evidence="3" type="ORF">B0J12DRAFT_639148</name>
</gene>
<organism evidence="3 4">
    <name type="scientific">Macrophomina phaseolina</name>
    <dbReference type="NCBI Taxonomy" id="35725"/>
    <lineage>
        <taxon>Eukaryota</taxon>
        <taxon>Fungi</taxon>
        <taxon>Dikarya</taxon>
        <taxon>Ascomycota</taxon>
        <taxon>Pezizomycotina</taxon>
        <taxon>Dothideomycetes</taxon>
        <taxon>Dothideomycetes incertae sedis</taxon>
        <taxon>Botryosphaeriales</taxon>
        <taxon>Botryosphaeriaceae</taxon>
        <taxon>Macrophomina</taxon>
    </lineage>
</organism>
<evidence type="ECO:0000313" key="3">
    <source>
        <dbReference type="EMBL" id="KAH7065104.1"/>
    </source>
</evidence>
<sequence length="145" mass="16537">MPRARWPRFRSGVLLIKAVCSVSTLFCPATTSSRSKIPCDLGSFEDTYHRHLIREFSFTEQRGKEKWTAYEFTKSIYEQWVPIHLARISSAIDQIPLDPDFSVGHSSEPLFSDHTCLSQVIETHRLSQSEDAASLADTSGQFKQR</sequence>
<proteinExistence type="predicted"/>
<feature type="chain" id="PRO_5047047317" description="DUF7924 domain-containing protein" evidence="1">
    <location>
        <begin position="25"/>
        <end position="145"/>
    </location>
</feature>
<keyword evidence="4" id="KW-1185">Reference proteome</keyword>
<dbReference type="PANTHER" id="PTHR42470:SF2">
    <property type="match status" value="1"/>
</dbReference>
<keyword evidence="1" id="KW-0732">Signal</keyword>
<evidence type="ECO:0000256" key="1">
    <source>
        <dbReference type="SAM" id="SignalP"/>
    </source>
</evidence>
<dbReference type="InterPro" id="IPR057684">
    <property type="entry name" value="DUF7924"/>
</dbReference>
<reference evidence="3 4" key="1">
    <citation type="journal article" date="2021" name="Nat. Commun.">
        <title>Genetic determinants of endophytism in the Arabidopsis root mycobiome.</title>
        <authorList>
            <person name="Mesny F."/>
            <person name="Miyauchi S."/>
            <person name="Thiergart T."/>
            <person name="Pickel B."/>
            <person name="Atanasova L."/>
            <person name="Karlsson M."/>
            <person name="Huettel B."/>
            <person name="Barry K.W."/>
            <person name="Haridas S."/>
            <person name="Chen C."/>
            <person name="Bauer D."/>
            <person name="Andreopoulos W."/>
            <person name="Pangilinan J."/>
            <person name="LaButti K."/>
            <person name="Riley R."/>
            <person name="Lipzen A."/>
            <person name="Clum A."/>
            <person name="Drula E."/>
            <person name="Henrissat B."/>
            <person name="Kohler A."/>
            <person name="Grigoriev I.V."/>
            <person name="Martin F.M."/>
            <person name="Hacquard S."/>
        </authorList>
    </citation>
    <scope>NUCLEOTIDE SEQUENCE [LARGE SCALE GENOMIC DNA]</scope>
    <source>
        <strain evidence="3 4">MPI-SDFR-AT-0080</strain>
    </source>
</reference>
<feature type="domain" description="DUF7924" evidence="2">
    <location>
        <begin position="45"/>
        <end position="92"/>
    </location>
</feature>
<dbReference type="PANTHER" id="PTHR42470">
    <property type="entry name" value="VAST DOMAIN-CONTAINING PROTEIN"/>
    <property type="match status" value="1"/>
</dbReference>
<feature type="signal peptide" evidence="1">
    <location>
        <begin position="1"/>
        <end position="24"/>
    </location>
</feature>
<evidence type="ECO:0000313" key="4">
    <source>
        <dbReference type="Proteomes" id="UP000774617"/>
    </source>
</evidence>
<accession>A0ABQ8GV24</accession>